<dbReference type="InterPro" id="IPR054496">
    <property type="entry name" value="E217_GP41"/>
</dbReference>
<gene>
    <name evidence="2" type="ORF">ANDO1_1699</name>
    <name evidence="1" type="ORF">ANDO2_1606</name>
</gene>
<dbReference type="EMBL" id="CAADIB010000003">
    <property type="protein sequence ID" value="VFR20202.1"/>
    <property type="molecule type" value="Genomic_DNA"/>
</dbReference>
<dbReference type="NCBIfam" id="NF047561">
    <property type="entry name" value="orf58_phage_fam"/>
    <property type="match status" value="1"/>
</dbReference>
<reference evidence="2" key="1">
    <citation type="submission" date="2019-03" db="EMBL/GenBank/DDBJ databases">
        <authorList>
            <person name="Danneels B."/>
        </authorList>
    </citation>
    <scope>NUCLEOTIDE SEQUENCE</scope>
</reference>
<dbReference type="EMBL" id="CAADHZ010000027">
    <property type="protein sequence ID" value="VFR36800.1"/>
    <property type="molecule type" value="Genomic_DNA"/>
</dbReference>
<sequence length="277" mass="29843">MTQQFGRQYRLEVGNATAGIAIDGLRVAFEVSKTIDSKPNPGKIQIWNLNRSNMAALLDGRYDRARLWAGYETMRVLYAGDIVKPRIKRDGMDFVLELECGDGEVDHRTARVSTSLAGGTRNSDALRAAASSMGRATPGAMDVPRDTILPRGRVLNGAARDVLTDLGADQDADWSVQDGELVFIPTDKVLPTDAVELSQETGMVGGPEATDNGLQLTCLLNPALAIGGLVRVRSILPWFDGDYKIVALQHSGDALGGDWLTKITAVGGKFKKIESKS</sequence>
<dbReference type="AlphaFoldDB" id="A0A484QJ41"/>
<protein>
    <submittedName>
        <fullName evidence="2">Phage protein</fullName>
    </submittedName>
</protein>
<evidence type="ECO:0000313" key="2">
    <source>
        <dbReference type="EMBL" id="VFR36800.1"/>
    </source>
</evidence>
<accession>A0A484QJ41</accession>
<proteinExistence type="predicted"/>
<name>A0A484QJ41_9ZZZZ</name>
<dbReference type="Pfam" id="PF22759">
    <property type="entry name" value="E217_GP41"/>
    <property type="match status" value="1"/>
</dbReference>
<evidence type="ECO:0000313" key="1">
    <source>
        <dbReference type="EMBL" id="VFR20202.1"/>
    </source>
</evidence>
<organism evidence="2">
    <name type="scientific">plant metagenome</name>
    <dbReference type="NCBI Taxonomy" id="1297885"/>
    <lineage>
        <taxon>unclassified sequences</taxon>
        <taxon>metagenomes</taxon>
        <taxon>organismal metagenomes</taxon>
    </lineage>
</organism>